<evidence type="ECO:0000313" key="1">
    <source>
        <dbReference type="EMBL" id="MBM7717096.1"/>
    </source>
</evidence>
<dbReference type="Pfam" id="PF13730">
    <property type="entry name" value="HTH_36"/>
    <property type="match status" value="1"/>
</dbReference>
<protein>
    <submittedName>
        <fullName evidence="1">Transcriptional regulator</fullName>
    </submittedName>
</protein>
<gene>
    <name evidence="1" type="ORF">JOC94_004120</name>
</gene>
<dbReference type="InterPro" id="IPR036388">
    <property type="entry name" value="WH-like_DNA-bd_sf"/>
</dbReference>
<proteinExistence type="predicted"/>
<accession>A0ABS2RBS0</accession>
<dbReference type="RefSeq" id="WP_328799814.1">
    <property type="nucleotide sequence ID" value="NZ_JAFBFH010000038.1"/>
</dbReference>
<dbReference type="Gene3D" id="1.10.10.10">
    <property type="entry name" value="Winged helix-like DNA-binding domain superfamily/Winged helix DNA-binding domain"/>
    <property type="match status" value="1"/>
</dbReference>
<dbReference type="EMBL" id="JAFBFH010000038">
    <property type="protein sequence ID" value="MBM7717096.1"/>
    <property type="molecule type" value="Genomic_DNA"/>
</dbReference>
<dbReference type="Proteomes" id="UP000823485">
    <property type="component" value="Unassembled WGS sequence"/>
</dbReference>
<name>A0ABS2RBS0_9BACI</name>
<keyword evidence="2" id="KW-1185">Reference proteome</keyword>
<comment type="caution">
    <text evidence="1">The sequence shown here is derived from an EMBL/GenBank/DDBJ whole genome shotgun (WGS) entry which is preliminary data.</text>
</comment>
<sequence>MRAVYRTYVSSLRGASGRSPLSMRYLSDYQTFENKQQLNDAIAEHLSRHTYELNDTARDVLMMLARYSVKYPGVAHLKTATIAAAIGKTGRTIRRAIAKLIEFNIIEKVTVMRVVSGGYGANIYRILPYVVQSELSTRSSDVTPTETSVEPSENENEPITYLKLNNNLTDTYSDEPKPFYVRFKAFISQTIGEGNQRLISRLYGVYKAHSTPLLRGNAFDKVDVEQVGYSALHVAVMASKTKNIRNLPGYFNGVLDRMLDKLYFEEMDELGGLHMPW</sequence>
<reference evidence="1 2" key="1">
    <citation type="submission" date="2021-01" db="EMBL/GenBank/DDBJ databases">
        <title>Genomic Encyclopedia of Type Strains, Phase IV (KMG-IV): sequencing the most valuable type-strain genomes for metagenomic binning, comparative biology and taxonomic classification.</title>
        <authorList>
            <person name="Goeker M."/>
        </authorList>
    </citation>
    <scope>NUCLEOTIDE SEQUENCE [LARGE SCALE GENOMIC DNA]</scope>
    <source>
        <strain evidence="1 2">DSM 105453</strain>
    </source>
</reference>
<evidence type="ECO:0000313" key="2">
    <source>
        <dbReference type="Proteomes" id="UP000823485"/>
    </source>
</evidence>
<organism evidence="1 2">
    <name type="scientific">Siminovitchia thermophila</name>
    <dbReference type="NCBI Taxonomy" id="1245522"/>
    <lineage>
        <taxon>Bacteria</taxon>
        <taxon>Bacillati</taxon>
        <taxon>Bacillota</taxon>
        <taxon>Bacilli</taxon>
        <taxon>Bacillales</taxon>
        <taxon>Bacillaceae</taxon>
        <taxon>Siminovitchia</taxon>
    </lineage>
</organism>